<keyword evidence="4" id="KW-1185">Reference proteome</keyword>
<dbReference type="InterPro" id="IPR052380">
    <property type="entry name" value="Viral_DNA_packaging_terminase"/>
</dbReference>
<dbReference type="Proteomes" id="UP001519504">
    <property type="component" value="Unassembled WGS sequence"/>
</dbReference>
<evidence type="ECO:0000313" key="3">
    <source>
        <dbReference type="EMBL" id="MBS9338374.1"/>
    </source>
</evidence>
<dbReference type="PANTHER" id="PTHR39184:SF1">
    <property type="entry name" value="PBSX PHAGE TERMINASE LARGE SUBUNIT"/>
    <property type="match status" value="1"/>
</dbReference>
<dbReference type="RefSeq" id="WP_213808659.1">
    <property type="nucleotide sequence ID" value="NZ_JAAMFK010000002.1"/>
</dbReference>
<dbReference type="InterPro" id="IPR006437">
    <property type="entry name" value="Phage_terminase_lsu"/>
</dbReference>
<dbReference type="InterPro" id="IPR035412">
    <property type="entry name" value="Terminase_L_N"/>
</dbReference>
<evidence type="ECO:0000259" key="2">
    <source>
        <dbReference type="Pfam" id="PF17288"/>
    </source>
</evidence>
<dbReference type="PANTHER" id="PTHR39184">
    <property type="match status" value="1"/>
</dbReference>
<proteinExistence type="predicted"/>
<evidence type="ECO:0000259" key="1">
    <source>
        <dbReference type="Pfam" id="PF04466"/>
    </source>
</evidence>
<organism evidence="3 4">
    <name type="scientific">Fructobacillus broussonetiae</name>
    <dbReference type="NCBI Taxonomy" id="2713173"/>
    <lineage>
        <taxon>Bacteria</taxon>
        <taxon>Bacillati</taxon>
        <taxon>Bacillota</taxon>
        <taxon>Bacilli</taxon>
        <taxon>Lactobacillales</taxon>
        <taxon>Lactobacillaceae</taxon>
        <taxon>Fructobacillus</taxon>
    </lineage>
</organism>
<dbReference type="InterPro" id="IPR027417">
    <property type="entry name" value="P-loop_NTPase"/>
</dbReference>
<evidence type="ECO:0000313" key="4">
    <source>
        <dbReference type="Proteomes" id="UP001519504"/>
    </source>
</evidence>
<name>A0ABS5QYW0_9LACO</name>
<dbReference type="EMBL" id="JAAMFK010000002">
    <property type="protein sequence ID" value="MBS9338374.1"/>
    <property type="molecule type" value="Genomic_DNA"/>
</dbReference>
<accession>A0ABS5QYW0</accession>
<feature type="domain" description="Phage terminase large subunit C-terminal" evidence="2">
    <location>
        <begin position="261"/>
        <end position="400"/>
    </location>
</feature>
<dbReference type="Pfam" id="PF17288">
    <property type="entry name" value="Terminase_3C"/>
    <property type="match status" value="1"/>
</dbReference>
<dbReference type="Gene3D" id="3.30.420.280">
    <property type="match status" value="1"/>
</dbReference>
<comment type="caution">
    <text evidence="3">The sequence shown here is derived from an EMBL/GenBank/DDBJ whole genome shotgun (WGS) entry which is preliminary data.</text>
</comment>
<gene>
    <name evidence="3" type="ORF">G6R29_01825</name>
</gene>
<dbReference type="Gene3D" id="3.40.50.300">
    <property type="entry name" value="P-loop containing nucleotide triphosphate hydrolases"/>
    <property type="match status" value="1"/>
</dbReference>
<reference evidence="3 4" key="1">
    <citation type="submission" date="2020-02" db="EMBL/GenBank/DDBJ databases">
        <title>Fructobacillus sp. isolated from paper mulberry of Taiwan.</title>
        <authorList>
            <person name="Lin S.-T."/>
        </authorList>
    </citation>
    <scope>NUCLEOTIDE SEQUENCE [LARGE SCALE GENOMIC DNA]</scope>
    <source>
        <strain evidence="3 4">M2-14</strain>
    </source>
</reference>
<protein>
    <submittedName>
        <fullName evidence="3">PBSX family phage terminase large subunit</fullName>
    </submittedName>
</protein>
<dbReference type="NCBIfam" id="TIGR01547">
    <property type="entry name" value="phage_term_2"/>
    <property type="match status" value="1"/>
</dbReference>
<feature type="domain" description="Phage terminase large subunit N-terminal" evidence="1">
    <location>
        <begin position="29"/>
        <end position="229"/>
    </location>
</feature>
<sequence>MATININFHHSVDKSYYPLFSSHDPFVAIKGARGSGKSWAQAYNVIYEMLRLPYVNWLVIRQYQNTNKESTYNTLKKVINLLGLSDLFKFTVSPLEITMKSTGQKIYFRGMDDPLKITSISAENGYLCRAWWEEAYELKSKEDFQTVVESLRGQLPDGGYYQHILTFNPWSERHWLKEEFFDEETRRNGVLSFTTTYKNNSHLDQQFIDNMMELKKRNPNRARVAVDGEWGIAEGLVFEGLFELENFDISKVQGRHIMGLDFGFTHDPTAFVKAIVKDHDIYVYDGFYETGMLSSPMARKLARSGALRGKVYADSAEPRTIAELQSQGLKTIVPVGKGKDSNVQRMEFMKNFKYHIHPSASFLVDEMSTFAYQKDKFGKFLNKPEDGNDHAIQALGYALEPIIFTNSQGKYMNYRERVKAVNDLGLR</sequence>
<dbReference type="InterPro" id="IPR035413">
    <property type="entry name" value="Terminase_L_C"/>
</dbReference>
<dbReference type="Pfam" id="PF04466">
    <property type="entry name" value="Terminase_3"/>
    <property type="match status" value="1"/>
</dbReference>